<accession>G5SSE7</accession>
<feature type="domain" description="Galactosyltransferase C-terminal" evidence="2">
    <location>
        <begin position="149"/>
        <end position="216"/>
    </location>
</feature>
<keyword evidence="4" id="KW-1185">Reference proteome</keyword>
<dbReference type="Pfam" id="PF02709">
    <property type="entry name" value="Glyco_transf_7C"/>
    <property type="match status" value="1"/>
</dbReference>
<dbReference type="eggNOG" id="COG1216">
    <property type="taxonomic scope" value="Bacteria"/>
</dbReference>
<dbReference type="PATRIC" id="fig|762968.3.peg.2045"/>
<reference evidence="3 4" key="1">
    <citation type="submission" date="2011-03" db="EMBL/GenBank/DDBJ databases">
        <authorList>
            <person name="Weinstock G."/>
            <person name="Sodergren E."/>
            <person name="Clifton S."/>
            <person name="Fulton L."/>
            <person name="Fulton B."/>
            <person name="Courtney L."/>
            <person name="Fronick C."/>
            <person name="Harrison M."/>
            <person name="Strong C."/>
            <person name="Farmer C."/>
            <person name="Delahaunty K."/>
            <person name="Markovic C."/>
            <person name="Hall O."/>
            <person name="Minx P."/>
            <person name="Tomlinson C."/>
            <person name="Mitreva M."/>
            <person name="Hou S."/>
            <person name="Chen J."/>
            <person name="Wollam A."/>
            <person name="Pepin K.H."/>
            <person name="Johnson M."/>
            <person name="Bhonagiri V."/>
            <person name="Zhang X."/>
            <person name="Suruliraj S."/>
            <person name="Warren W."/>
            <person name="Chinwalla A."/>
            <person name="Mardis E.R."/>
            <person name="Wilson R.K."/>
        </authorList>
    </citation>
    <scope>NUCLEOTIDE SEQUENCE [LARGE SCALE GENOMIC DNA]</scope>
    <source>
        <strain evidence="3 4">YIT 11840</strain>
    </source>
</reference>
<sequence length="257" mass="30144">MMYLKDLTFIIPVRLDTIERIENIIASTNYLLHCFDTKIIVLEACEVKNNILEKLLDSRVDYIYMQDKNPVFHRTKYLNVLSKLVVTPFLAVWDADVIVSCQQIISSIQLLRHGGADIVYPYDGRFLDTTLKYRKLFIVSSDIKSLYAVQNHFVLPYGIYAIGGGFLANRFMYSCSGGENENFYGWGPEDQERLKRWEILEYNIKRVEGPMFHLSHPRGINSCFGDYKREEDSIKELLRICKMSKKELCDEIKHWNW</sequence>
<dbReference type="GO" id="GO:0016740">
    <property type="term" value="F:transferase activity"/>
    <property type="evidence" value="ECO:0007669"/>
    <property type="project" value="UniProtKB-KW"/>
</dbReference>
<comment type="caution">
    <text evidence="3">The sequence shown here is derived from an EMBL/GenBank/DDBJ whole genome shotgun (WGS) entry which is preliminary data.</text>
</comment>
<dbReference type="OrthoDB" id="7295299at2"/>
<evidence type="ECO:0000256" key="1">
    <source>
        <dbReference type="ARBA" id="ARBA00022679"/>
    </source>
</evidence>
<dbReference type="RefSeq" id="WP_008620733.1">
    <property type="nucleotide sequence ID" value="NZ_JH376604.1"/>
</dbReference>
<dbReference type="STRING" id="762968.HMPREF9441_02297"/>
<dbReference type="HOGENOM" id="CLU_1096911_0_0_10"/>
<dbReference type="GeneID" id="93557717"/>
<dbReference type="Gene3D" id="3.90.550.10">
    <property type="entry name" value="Spore Coat Polysaccharide Biosynthesis Protein SpsA, Chain A"/>
    <property type="match status" value="1"/>
</dbReference>
<name>G5SSE7_9BACT</name>
<gene>
    <name evidence="3" type="ORF">HMPREF9441_02297</name>
</gene>
<protein>
    <recommendedName>
        <fullName evidence="2">Galactosyltransferase C-terminal domain-containing protein</fullName>
    </recommendedName>
</protein>
<organism evidence="3 4">
    <name type="scientific">Paraprevotella clara YIT 11840</name>
    <dbReference type="NCBI Taxonomy" id="762968"/>
    <lineage>
        <taxon>Bacteria</taxon>
        <taxon>Pseudomonadati</taxon>
        <taxon>Bacteroidota</taxon>
        <taxon>Bacteroidia</taxon>
        <taxon>Bacteroidales</taxon>
        <taxon>Prevotellaceae</taxon>
        <taxon>Paraprevotella</taxon>
    </lineage>
</organism>
<dbReference type="SUPFAM" id="SSF53448">
    <property type="entry name" value="Nucleotide-diphospho-sugar transferases"/>
    <property type="match status" value="1"/>
</dbReference>
<keyword evidence="1" id="KW-0808">Transferase</keyword>
<evidence type="ECO:0000313" key="4">
    <source>
        <dbReference type="Proteomes" id="UP000003598"/>
    </source>
</evidence>
<evidence type="ECO:0000313" key="3">
    <source>
        <dbReference type="EMBL" id="EHG99865.1"/>
    </source>
</evidence>
<dbReference type="InterPro" id="IPR029044">
    <property type="entry name" value="Nucleotide-diphossugar_trans"/>
</dbReference>
<dbReference type="InterPro" id="IPR027791">
    <property type="entry name" value="Galactosyl_T_C"/>
</dbReference>
<evidence type="ECO:0000259" key="2">
    <source>
        <dbReference type="Pfam" id="PF02709"/>
    </source>
</evidence>
<dbReference type="AlphaFoldDB" id="G5SSE7"/>
<dbReference type="EMBL" id="AFFY01000032">
    <property type="protein sequence ID" value="EHG99865.1"/>
    <property type="molecule type" value="Genomic_DNA"/>
</dbReference>
<dbReference type="Proteomes" id="UP000003598">
    <property type="component" value="Unassembled WGS sequence"/>
</dbReference>
<proteinExistence type="predicted"/>